<dbReference type="InterPro" id="IPR000836">
    <property type="entry name" value="PRTase_dom"/>
</dbReference>
<dbReference type="Gene3D" id="3.40.50.2020">
    <property type="match status" value="1"/>
</dbReference>
<accession>A0A369CIW2</accession>
<proteinExistence type="inferred from homology"/>
<dbReference type="Pfam" id="PF18912">
    <property type="entry name" value="DZR_2"/>
    <property type="match status" value="1"/>
</dbReference>
<dbReference type="AlphaFoldDB" id="A0A369CIW2"/>
<comment type="similarity">
    <text evidence="1">Belongs to the ComF/GntX family.</text>
</comment>
<dbReference type="PANTHER" id="PTHR47505">
    <property type="entry name" value="DNA UTILIZATION PROTEIN YHGH"/>
    <property type="match status" value="1"/>
</dbReference>
<feature type="domain" description="Double zinc ribbon" evidence="2">
    <location>
        <begin position="13"/>
        <end position="65"/>
    </location>
</feature>
<dbReference type="CDD" id="cd06223">
    <property type="entry name" value="PRTases_typeI"/>
    <property type="match status" value="1"/>
</dbReference>
<evidence type="ECO:0000256" key="1">
    <source>
        <dbReference type="ARBA" id="ARBA00008007"/>
    </source>
</evidence>
<reference evidence="3 4" key="1">
    <citation type="submission" date="2018-07" db="EMBL/GenBank/DDBJ databases">
        <title>Genomic Encyclopedia of Type Strains, Phase IV (KMG-IV): sequencing the most valuable type-strain genomes for metagenomic binning, comparative biology and taxonomic classification.</title>
        <authorList>
            <person name="Goeker M."/>
        </authorList>
    </citation>
    <scope>NUCLEOTIDE SEQUENCE [LARGE SCALE GENOMIC DNA]</scope>
    <source>
        <strain evidence="3 4">DSM 26407</strain>
    </source>
</reference>
<dbReference type="SUPFAM" id="SSF53271">
    <property type="entry name" value="PRTase-like"/>
    <property type="match status" value="1"/>
</dbReference>
<dbReference type="InterPro" id="IPR051910">
    <property type="entry name" value="ComF/GntX_DNA_util-trans"/>
</dbReference>
<evidence type="ECO:0000313" key="3">
    <source>
        <dbReference type="EMBL" id="RCX33218.1"/>
    </source>
</evidence>
<name>A0A369CIW2_9GAMM</name>
<dbReference type="InterPro" id="IPR029057">
    <property type="entry name" value="PRTase-like"/>
</dbReference>
<evidence type="ECO:0000259" key="2">
    <source>
        <dbReference type="Pfam" id="PF18912"/>
    </source>
</evidence>
<evidence type="ECO:0000313" key="4">
    <source>
        <dbReference type="Proteomes" id="UP000252707"/>
    </source>
</evidence>
<dbReference type="Proteomes" id="UP000252707">
    <property type="component" value="Unassembled WGS sequence"/>
</dbReference>
<organism evidence="3 4">
    <name type="scientific">Thioalbus denitrificans</name>
    <dbReference type="NCBI Taxonomy" id="547122"/>
    <lineage>
        <taxon>Bacteria</taxon>
        <taxon>Pseudomonadati</taxon>
        <taxon>Pseudomonadota</taxon>
        <taxon>Gammaproteobacteria</taxon>
        <taxon>Chromatiales</taxon>
        <taxon>Ectothiorhodospiraceae</taxon>
        <taxon>Thioalbus</taxon>
    </lineage>
</organism>
<gene>
    <name evidence="3" type="ORF">DFQ59_101519</name>
</gene>
<sequence>MQYLYDCINLIQKILYPPTCLLCGAPGSAGLDLCAGCAAEIPRPGPACRLCARPLPQPGICGACLRHPPPQERTVAPFPYAGAMRELITGLKFHRQLAHARLLGALLARELEGSTERPALILPVPLHPARLRERGFNQALEIGRPIGRLLQLPVDSGSCRRTRDTPHQMGLHERQRRRNVRGAFSVTGALSGRHVAILDDVVTTGSTAAELARALRRAGAARIEVWAVARTVER</sequence>
<dbReference type="EMBL" id="QPJY01000001">
    <property type="protein sequence ID" value="RCX33218.1"/>
    <property type="molecule type" value="Genomic_DNA"/>
</dbReference>
<protein>
    <submittedName>
        <fullName evidence="3">ComF family protein</fullName>
    </submittedName>
</protein>
<dbReference type="InterPro" id="IPR044005">
    <property type="entry name" value="DZR_2"/>
</dbReference>
<comment type="caution">
    <text evidence="3">The sequence shown here is derived from an EMBL/GenBank/DDBJ whole genome shotgun (WGS) entry which is preliminary data.</text>
</comment>
<keyword evidence="4" id="KW-1185">Reference proteome</keyword>
<dbReference type="PANTHER" id="PTHR47505:SF1">
    <property type="entry name" value="DNA UTILIZATION PROTEIN YHGH"/>
    <property type="match status" value="1"/>
</dbReference>
<dbReference type="OrthoDB" id="9793412at2"/>